<dbReference type="Gene3D" id="3.90.1300.10">
    <property type="entry name" value="Amidase signature (AS) domain"/>
    <property type="match status" value="1"/>
</dbReference>
<evidence type="ECO:0000259" key="2">
    <source>
        <dbReference type="Pfam" id="PF01425"/>
    </source>
</evidence>
<feature type="domain" description="Amidase" evidence="2">
    <location>
        <begin position="55"/>
        <end position="477"/>
    </location>
</feature>
<dbReference type="EMBL" id="JBHTCG010000022">
    <property type="protein sequence ID" value="MFC7385946.1"/>
    <property type="molecule type" value="Genomic_DNA"/>
</dbReference>
<dbReference type="PANTHER" id="PTHR11895:SF176">
    <property type="entry name" value="AMIDASE AMID-RELATED"/>
    <property type="match status" value="1"/>
</dbReference>
<feature type="region of interest" description="Disordered" evidence="1">
    <location>
        <begin position="1"/>
        <end position="34"/>
    </location>
</feature>
<evidence type="ECO:0000313" key="4">
    <source>
        <dbReference type="Proteomes" id="UP001596496"/>
    </source>
</evidence>
<organism evidence="3 4">
    <name type="scientific">Sphaerisporangium rhizosphaerae</name>
    <dbReference type="NCBI Taxonomy" id="2269375"/>
    <lineage>
        <taxon>Bacteria</taxon>
        <taxon>Bacillati</taxon>
        <taxon>Actinomycetota</taxon>
        <taxon>Actinomycetes</taxon>
        <taxon>Streptosporangiales</taxon>
        <taxon>Streptosporangiaceae</taxon>
        <taxon>Sphaerisporangium</taxon>
    </lineage>
</organism>
<dbReference type="PROSITE" id="PS00571">
    <property type="entry name" value="AMIDASES"/>
    <property type="match status" value="1"/>
</dbReference>
<feature type="region of interest" description="Disordered" evidence="1">
    <location>
        <begin position="159"/>
        <end position="186"/>
    </location>
</feature>
<dbReference type="RefSeq" id="WP_380829780.1">
    <property type="nucleotide sequence ID" value="NZ_JBHTCG010000022.1"/>
</dbReference>
<dbReference type="InterPro" id="IPR000120">
    <property type="entry name" value="Amidase"/>
</dbReference>
<dbReference type="InterPro" id="IPR023631">
    <property type="entry name" value="Amidase_dom"/>
</dbReference>
<dbReference type="PANTHER" id="PTHR11895">
    <property type="entry name" value="TRANSAMIDASE"/>
    <property type="match status" value="1"/>
</dbReference>
<dbReference type="SUPFAM" id="SSF75304">
    <property type="entry name" value="Amidase signature (AS) enzymes"/>
    <property type="match status" value="1"/>
</dbReference>
<dbReference type="Proteomes" id="UP001596496">
    <property type="component" value="Unassembled WGS sequence"/>
</dbReference>
<name>A0ABW2P8K4_9ACTN</name>
<evidence type="ECO:0000256" key="1">
    <source>
        <dbReference type="SAM" id="MobiDB-lite"/>
    </source>
</evidence>
<evidence type="ECO:0000313" key="3">
    <source>
        <dbReference type="EMBL" id="MFC7385946.1"/>
    </source>
</evidence>
<protein>
    <submittedName>
        <fullName evidence="3">Amidase</fullName>
    </submittedName>
</protein>
<feature type="compositionally biased region" description="Basic and acidic residues" evidence="1">
    <location>
        <begin position="15"/>
        <end position="25"/>
    </location>
</feature>
<proteinExistence type="predicted"/>
<sequence length="494" mass="51292">MRRSEISAPSQAQGDADRPAHDHSGDALPAGPFAGRDISGLGRDLREGRVTAEGLVRLTLDAVAEINPAVNAFVHVDPAGALAAARRADAELAEGIDRGPLHGLPVAVKDIIMVAGLPVTMGSRHFTGHVPDEDARCVAHLRRAGAVIIGTTVTHQFAYGPTGDRSASGPARNPHDRRRMTGGSSGGSAAAVAAGIVPLAVGTDTGGSVRIPAALCGVAGFKPAYGTIPADGVFPLSRTLDHVGLLAATPRDCLIAYRTLTADVTPNAGPPTGDTRNAAHLASAHPAAARPRAAWLDPDGLFSCDPRVAATVRAFVESATGPLEEVSLAPDVVRDLGEAYVAIQSSETAAVHATRLAQAPDLFDAEVLERLRGATEMPGWRYVLAMEARPRLAEAVGALFARHEVLALPTVPITAPPIGTREVELHGAPAAVRAALLSYTSMWNVLGLPALSIPAGTLDGLPVALHLITRPLQEDSLFSLLEDPHEFHQALDLT</sequence>
<dbReference type="Pfam" id="PF01425">
    <property type="entry name" value="Amidase"/>
    <property type="match status" value="1"/>
</dbReference>
<dbReference type="InterPro" id="IPR020556">
    <property type="entry name" value="Amidase_CS"/>
</dbReference>
<keyword evidence="4" id="KW-1185">Reference proteome</keyword>
<gene>
    <name evidence="3" type="ORF">ACFQSB_27320</name>
</gene>
<reference evidence="4" key="1">
    <citation type="journal article" date="2019" name="Int. J. Syst. Evol. Microbiol.">
        <title>The Global Catalogue of Microorganisms (GCM) 10K type strain sequencing project: providing services to taxonomists for standard genome sequencing and annotation.</title>
        <authorList>
            <consortium name="The Broad Institute Genomics Platform"/>
            <consortium name="The Broad Institute Genome Sequencing Center for Infectious Disease"/>
            <person name="Wu L."/>
            <person name="Ma J."/>
        </authorList>
    </citation>
    <scope>NUCLEOTIDE SEQUENCE [LARGE SCALE GENOMIC DNA]</scope>
    <source>
        <strain evidence="4">CECT 7649</strain>
    </source>
</reference>
<dbReference type="InterPro" id="IPR036928">
    <property type="entry name" value="AS_sf"/>
</dbReference>
<comment type="caution">
    <text evidence="3">The sequence shown here is derived from an EMBL/GenBank/DDBJ whole genome shotgun (WGS) entry which is preliminary data.</text>
</comment>
<accession>A0ABW2P8K4</accession>